<keyword evidence="2" id="KW-1185">Reference proteome</keyword>
<gene>
    <name evidence="1" type="ORF">B0T10DRAFT_93124</name>
</gene>
<reference evidence="1 2" key="1">
    <citation type="journal article" date="2021" name="Nat. Commun.">
        <title>Genetic determinants of endophytism in the Arabidopsis root mycobiome.</title>
        <authorList>
            <person name="Mesny F."/>
            <person name="Miyauchi S."/>
            <person name="Thiergart T."/>
            <person name="Pickel B."/>
            <person name="Atanasova L."/>
            <person name="Karlsson M."/>
            <person name="Huettel B."/>
            <person name="Barry K.W."/>
            <person name="Haridas S."/>
            <person name="Chen C."/>
            <person name="Bauer D."/>
            <person name="Andreopoulos W."/>
            <person name="Pangilinan J."/>
            <person name="LaButti K."/>
            <person name="Riley R."/>
            <person name="Lipzen A."/>
            <person name="Clum A."/>
            <person name="Drula E."/>
            <person name="Henrissat B."/>
            <person name="Kohler A."/>
            <person name="Grigoriev I.V."/>
            <person name="Martin F.M."/>
            <person name="Hacquard S."/>
        </authorList>
    </citation>
    <scope>NUCLEOTIDE SEQUENCE [LARGE SCALE GENOMIC DNA]</scope>
    <source>
        <strain evidence="1 2">MPI-CAGE-CH-0241</strain>
    </source>
</reference>
<name>A0A9P9AJC0_9HYPO</name>
<organism evidence="1 2">
    <name type="scientific">Thelonectria olida</name>
    <dbReference type="NCBI Taxonomy" id="1576542"/>
    <lineage>
        <taxon>Eukaryota</taxon>
        <taxon>Fungi</taxon>
        <taxon>Dikarya</taxon>
        <taxon>Ascomycota</taxon>
        <taxon>Pezizomycotina</taxon>
        <taxon>Sordariomycetes</taxon>
        <taxon>Hypocreomycetidae</taxon>
        <taxon>Hypocreales</taxon>
        <taxon>Nectriaceae</taxon>
        <taxon>Thelonectria</taxon>
    </lineage>
</organism>
<dbReference type="EMBL" id="JAGPYM010000018">
    <property type="protein sequence ID" value="KAH6885329.1"/>
    <property type="molecule type" value="Genomic_DNA"/>
</dbReference>
<proteinExistence type="predicted"/>
<comment type="caution">
    <text evidence="1">The sequence shown here is derived from an EMBL/GenBank/DDBJ whole genome shotgun (WGS) entry which is preliminary data.</text>
</comment>
<evidence type="ECO:0000313" key="1">
    <source>
        <dbReference type="EMBL" id="KAH6885329.1"/>
    </source>
</evidence>
<evidence type="ECO:0000313" key="2">
    <source>
        <dbReference type="Proteomes" id="UP000777438"/>
    </source>
</evidence>
<accession>A0A9P9AJC0</accession>
<sequence length="265" mass="30351">MSSPRSSSFRAMSHVNILFCRFRSETAAGSASACCLSSFLFFSPLLEVKPSRRLCECMPRMREVLPCTRRVLLSIFTSGCEFRTLHHSKKTGCWCNVGWPMVALGVETVMRQCCHLCHDRHPSGQLPPHSEAEKGVEIWRWHLTTMMECLVIHMIRSPSQSRHRSSHMARRTSNTWLSPDRHENVTAIPSLCLHPPFRMAARHKLYYKPSHPIMKLISSSGSRCVAEWAGFRFFSMWRPKEHCKLPVRPRAEITICCAAPGRTAR</sequence>
<dbReference type="Proteomes" id="UP000777438">
    <property type="component" value="Unassembled WGS sequence"/>
</dbReference>
<protein>
    <submittedName>
        <fullName evidence="1">Uncharacterized protein</fullName>
    </submittedName>
</protein>
<dbReference type="AlphaFoldDB" id="A0A9P9AJC0"/>